<feature type="region of interest" description="Disordered" evidence="4">
    <location>
        <begin position="68"/>
        <end position="149"/>
    </location>
</feature>
<dbReference type="GO" id="GO:0045947">
    <property type="term" value="P:negative regulation of translational initiation"/>
    <property type="evidence" value="ECO:0007669"/>
    <property type="project" value="InterPro"/>
</dbReference>
<keyword evidence="3" id="KW-0652">Protein synthesis inhibitor</keyword>
<feature type="compositionally biased region" description="Basic residues" evidence="4">
    <location>
        <begin position="105"/>
        <end position="115"/>
    </location>
</feature>
<feature type="compositionally biased region" description="Basic and acidic residues" evidence="4">
    <location>
        <begin position="140"/>
        <end position="149"/>
    </location>
</feature>
<evidence type="ECO:0000313" key="6">
    <source>
        <dbReference type="Proteomes" id="UP001107558"/>
    </source>
</evidence>
<name>A0A9J6C3F3_POLVA</name>
<dbReference type="EMBL" id="JADBJN010000002">
    <property type="protein sequence ID" value="KAG5676421.1"/>
    <property type="molecule type" value="Genomic_DNA"/>
</dbReference>
<keyword evidence="6" id="KW-1185">Reference proteome</keyword>
<feature type="compositionally biased region" description="Polar residues" evidence="4">
    <location>
        <begin position="87"/>
        <end position="99"/>
    </location>
</feature>
<gene>
    <name evidence="5" type="ORF">PVAND_006259</name>
</gene>
<keyword evidence="2" id="KW-0810">Translation regulation</keyword>
<sequence length="149" mass="16766">MSASPIARQAHSHAQLIPAMRKVLINDASQMPDVYSSTPNGTIYSTTPNGTKIVYERTFLLNLRNSPLSHTPPKNVPCHLMKDDNSPFHNHNHQNQMNGTYHPPKNNHHNNHHQKASNNNKNANNSSNEWRRPSAASAASDDHQFDMDM</sequence>
<evidence type="ECO:0000256" key="4">
    <source>
        <dbReference type="SAM" id="MobiDB-lite"/>
    </source>
</evidence>
<organism evidence="5 6">
    <name type="scientific">Polypedilum vanderplanki</name>
    <name type="common">Sleeping chironomid midge</name>
    <dbReference type="NCBI Taxonomy" id="319348"/>
    <lineage>
        <taxon>Eukaryota</taxon>
        <taxon>Metazoa</taxon>
        <taxon>Ecdysozoa</taxon>
        <taxon>Arthropoda</taxon>
        <taxon>Hexapoda</taxon>
        <taxon>Insecta</taxon>
        <taxon>Pterygota</taxon>
        <taxon>Neoptera</taxon>
        <taxon>Endopterygota</taxon>
        <taxon>Diptera</taxon>
        <taxon>Nematocera</taxon>
        <taxon>Chironomoidea</taxon>
        <taxon>Chironomidae</taxon>
        <taxon>Chironominae</taxon>
        <taxon>Polypedilum</taxon>
        <taxon>Polypedilum</taxon>
    </lineage>
</organism>
<dbReference type="GO" id="GO:0008190">
    <property type="term" value="F:eukaryotic initiation factor 4E binding"/>
    <property type="evidence" value="ECO:0007669"/>
    <property type="project" value="InterPro"/>
</dbReference>
<evidence type="ECO:0000313" key="5">
    <source>
        <dbReference type="EMBL" id="KAG5676421.1"/>
    </source>
</evidence>
<dbReference type="InterPro" id="IPR008606">
    <property type="entry name" value="EIF4EBP"/>
</dbReference>
<dbReference type="GO" id="GO:0005737">
    <property type="term" value="C:cytoplasm"/>
    <property type="evidence" value="ECO:0007669"/>
    <property type="project" value="TreeGrafter"/>
</dbReference>
<comment type="similarity">
    <text evidence="1">Belongs to the eIF4E-binding protein family.</text>
</comment>
<dbReference type="OrthoDB" id="19729at2759"/>
<dbReference type="AlphaFoldDB" id="A0A9J6C3F3"/>
<dbReference type="Pfam" id="PF05456">
    <property type="entry name" value="eIF_4EBP"/>
    <property type="match status" value="1"/>
</dbReference>
<evidence type="ECO:0000256" key="2">
    <source>
        <dbReference type="ARBA" id="ARBA00022845"/>
    </source>
</evidence>
<accession>A0A9J6C3F3</accession>
<feature type="compositionally biased region" description="Low complexity" evidence="4">
    <location>
        <begin position="116"/>
        <end position="139"/>
    </location>
</feature>
<evidence type="ECO:0000256" key="3">
    <source>
        <dbReference type="ARBA" id="ARBA00023193"/>
    </source>
</evidence>
<dbReference type="Proteomes" id="UP001107558">
    <property type="component" value="Chromosome 2"/>
</dbReference>
<evidence type="ECO:0000256" key="1">
    <source>
        <dbReference type="ARBA" id="ARBA00005480"/>
    </source>
</evidence>
<proteinExistence type="inferred from homology"/>
<dbReference type="PANTHER" id="PTHR12669">
    <property type="entry name" value="EUKARYOTIC TRANSLATION INITIATION FACTOR 4E-BINDING PROTEIN"/>
    <property type="match status" value="1"/>
</dbReference>
<protein>
    <recommendedName>
        <fullName evidence="7">Eukaryotic translation initiation factor 4E binding protein</fullName>
    </recommendedName>
</protein>
<dbReference type="PANTHER" id="PTHR12669:SF12">
    <property type="entry name" value="EUKARYOTIC TRANSLATION INITIATION FACTOR 4E-BINDING PROTEIN"/>
    <property type="match status" value="1"/>
</dbReference>
<evidence type="ECO:0008006" key="7">
    <source>
        <dbReference type="Google" id="ProtNLM"/>
    </source>
</evidence>
<comment type="caution">
    <text evidence="5">The sequence shown here is derived from an EMBL/GenBank/DDBJ whole genome shotgun (WGS) entry which is preliminary data.</text>
</comment>
<reference evidence="5" key="1">
    <citation type="submission" date="2021-03" db="EMBL/GenBank/DDBJ databases">
        <title>Chromosome level genome of the anhydrobiotic midge Polypedilum vanderplanki.</title>
        <authorList>
            <person name="Yoshida Y."/>
            <person name="Kikawada T."/>
            <person name="Gusev O."/>
        </authorList>
    </citation>
    <scope>NUCLEOTIDE SEQUENCE</scope>
    <source>
        <strain evidence="5">NIAS01</strain>
        <tissue evidence="5">Whole body or cell culture</tissue>
    </source>
</reference>